<dbReference type="Proteomes" id="UP000000268">
    <property type="component" value="Plasmid pREB6"/>
</dbReference>
<comment type="subcellular location">
    <subcellularLocation>
        <location evidence="1">Cell inner membrane</location>
        <topology evidence="1">Peripheral membrane protein</topology>
        <orientation evidence="1">Cytoplasmic side</orientation>
    </subcellularLocation>
</comment>
<keyword evidence="1" id="KW-0472">Membrane</keyword>
<reference evidence="3 4" key="1">
    <citation type="journal article" date="2008" name="Proc. Natl. Acad. Sci. U.S.A.">
        <title>Niche adaptation and genome expansion in the chlorophyll d-producing cyanobacterium Acaryochloris marina.</title>
        <authorList>
            <person name="Swingley W.D."/>
            <person name="Chen M."/>
            <person name="Cheung P.C."/>
            <person name="Conrad A.L."/>
            <person name="Dejesa L.C."/>
            <person name="Hao J."/>
            <person name="Honchak B.M."/>
            <person name="Karbach L.E."/>
            <person name="Kurdoglu A."/>
            <person name="Lahiri S."/>
            <person name="Mastrian S.D."/>
            <person name="Miyashita H."/>
            <person name="Page L."/>
            <person name="Ramakrishna P."/>
            <person name="Satoh S."/>
            <person name="Sattley W.M."/>
            <person name="Shimada Y."/>
            <person name="Taylor H.L."/>
            <person name="Tomo T."/>
            <person name="Tsuchiya T."/>
            <person name="Wang Z.T."/>
            <person name="Raymond J."/>
            <person name="Mimuro M."/>
            <person name="Blankenship R.E."/>
            <person name="Touchman J.W."/>
        </authorList>
    </citation>
    <scope>NUCLEOTIDE SEQUENCE [LARGE SCALE GENOMIC DNA]</scope>
    <source>
        <strain evidence="4">MBIC 11017</strain>
        <plasmid evidence="4">Plasmid pREB6</plasmid>
    </source>
</reference>
<dbReference type="PANTHER" id="PTHR33383">
    <property type="entry name" value="MEMBRANE PROTEIN INSERTION EFFICIENCY FACTOR-RELATED"/>
    <property type="match status" value="1"/>
</dbReference>
<accession>A8ZPW3</accession>
<evidence type="ECO:0000313" key="3">
    <source>
        <dbReference type="EMBL" id="ABW33015.1"/>
    </source>
</evidence>
<proteinExistence type="inferred from homology"/>
<dbReference type="NCBIfam" id="TIGR00278">
    <property type="entry name" value="membrane protein insertion efficiency factor YidD"/>
    <property type="match status" value="1"/>
</dbReference>
<sequence length="100" mass="11090">MKTLLIGLIQFYRRFISPLFLPSCRFQPTCSAYAIEAISTWGVLKGSWLALKRICRCHPFHPGGYDPVPTAAVKPSAQIDSECADPNKERHGPSSRKISG</sequence>
<feature type="region of interest" description="Disordered" evidence="2">
    <location>
        <begin position="78"/>
        <end position="100"/>
    </location>
</feature>
<dbReference type="RefSeq" id="WP_012168232.1">
    <property type="nucleotide sequence ID" value="NC_009931.1"/>
</dbReference>
<dbReference type="HAMAP" id="MF_00386">
    <property type="entry name" value="UPF0161_YidD"/>
    <property type="match status" value="1"/>
</dbReference>
<comment type="similarity">
    <text evidence="1">Belongs to the UPF0161 family.</text>
</comment>
<geneLocation type="plasmid" evidence="3 4">
    <name>pREB6</name>
</geneLocation>
<comment type="function">
    <text evidence="1">Could be involved in insertion of integral membrane proteins into the membrane.</text>
</comment>
<name>A8ZPW3_ACAM1</name>
<dbReference type="InterPro" id="IPR002696">
    <property type="entry name" value="Membr_insert_effic_factor_YidD"/>
</dbReference>
<dbReference type="EMBL" id="CP000843">
    <property type="protein sequence ID" value="ABW33015.1"/>
    <property type="molecule type" value="Genomic_DNA"/>
</dbReference>
<gene>
    <name evidence="3" type="ordered locus">AM1_F0170</name>
</gene>
<protein>
    <recommendedName>
        <fullName evidence="1">Putative membrane protein insertion efficiency factor</fullName>
    </recommendedName>
</protein>
<dbReference type="KEGG" id="amr:AM1_F0170"/>
<dbReference type="PANTHER" id="PTHR33383:SF1">
    <property type="entry name" value="MEMBRANE PROTEIN INSERTION EFFICIENCY FACTOR-RELATED"/>
    <property type="match status" value="1"/>
</dbReference>
<evidence type="ECO:0000313" key="4">
    <source>
        <dbReference type="Proteomes" id="UP000000268"/>
    </source>
</evidence>
<keyword evidence="4" id="KW-1185">Reference proteome</keyword>
<evidence type="ECO:0000256" key="1">
    <source>
        <dbReference type="HAMAP-Rule" id="MF_00386"/>
    </source>
</evidence>
<dbReference type="Pfam" id="PF01809">
    <property type="entry name" value="YidD"/>
    <property type="match status" value="1"/>
</dbReference>
<evidence type="ECO:0000256" key="2">
    <source>
        <dbReference type="SAM" id="MobiDB-lite"/>
    </source>
</evidence>
<dbReference type="OrthoDB" id="9801753at2"/>
<dbReference type="HOGENOM" id="CLU_144811_2_0_3"/>
<keyword evidence="1" id="KW-0997">Cell inner membrane</keyword>
<dbReference type="SMART" id="SM01234">
    <property type="entry name" value="Haemolytic"/>
    <property type="match status" value="1"/>
</dbReference>
<organism evidence="3 4">
    <name type="scientific">Acaryochloris marina (strain MBIC 11017)</name>
    <dbReference type="NCBI Taxonomy" id="329726"/>
    <lineage>
        <taxon>Bacteria</taxon>
        <taxon>Bacillati</taxon>
        <taxon>Cyanobacteriota</taxon>
        <taxon>Cyanophyceae</taxon>
        <taxon>Acaryochloridales</taxon>
        <taxon>Acaryochloridaceae</taxon>
        <taxon>Acaryochloris</taxon>
    </lineage>
</organism>
<keyword evidence="1" id="KW-1003">Cell membrane</keyword>
<dbReference type="AlphaFoldDB" id="A8ZPW3"/>
<dbReference type="GO" id="GO:0005886">
    <property type="term" value="C:plasma membrane"/>
    <property type="evidence" value="ECO:0007669"/>
    <property type="project" value="UniProtKB-SubCell"/>
</dbReference>
<keyword evidence="3" id="KW-0614">Plasmid</keyword>